<dbReference type="Pfam" id="PF16859">
    <property type="entry name" value="TetR_C_11"/>
    <property type="match status" value="1"/>
</dbReference>
<dbReference type="EMBL" id="DXBY01000174">
    <property type="protein sequence ID" value="HIZ36175.1"/>
    <property type="molecule type" value="Genomic_DNA"/>
</dbReference>
<dbReference type="PANTHER" id="PTHR30055">
    <property type="entry name" value="HTH-TYPE TRANSCRIPTIONAL REGULATOR RUTR"/>
    <property type="match status" value="1"/>
</dbReference>
<accession>A0A9D2EF03</accession>
<protein>
    <submittedName>
        <fullName evidence="6">TetR/AcrR family transcriptional regulator</fullName>
    </submittedName>
</protein>
<proteinExistence type="predicted"/>
<evidence type="ECO:0000256" key="1">
    <source>
        <dbReference type="ARBA" id="ARBA00023015"/>
    </source>
</evidence>
<dbReference type="InterPro" id="IPR011075">
    <property type="entry name" value="TetR_C"/>
</dbReference>
<dbReference type="Gene3D" id="1.10.357.10">
    <property type="entry name" value="Tetracycline Repressor, domain 2"/>
    <property type="match status" value="1"/>
</dbReference>
<dbReference type="Pfam" id="PF00440">
    <property type="entry name" value="TetR_N"/>
    <property type="match status" value="1"/>
</dbReference>
<keyword evidence="1" id="KW-0805">Transcription regulation</keyword>
<reference evidence="6" key="1">
    <citation type="journal article" date="2021" name="PeerJ">
        <title>Extensive microbial diversity within the chicken gut microbiome revealed by metagenomics and culture.</title>
        <authorList>
            <person name="Gilroy R."/>
            <person name="Ravi A."/>
            <person name="Getino M."/>
            <person name="Pursley I."/>
            <person name="Horton D.L."/>
            <person name="Alikhan N.F."/>
            <person name="Baker D."/>
            <person name="Gharbi K."/>
            <person name="Hall N."/>
            <person name="Watson M."/>
            <person name="Adriaenssens E.M."/>
            <person name="Foster-Nyarko E."/>
            <person name="Jarju S."/>
            <person name="Secka A."/>
            <person name="Antonio M."/>
            <person name="Oren A."/>
            <person name="Chaudhuri R.R."/>
            <person name="La Ragione R."/>
            <person name="Hildebrand F."/>
            <person name="Pallen M.J."/>
        </authorList>
    </citation>
    <scope>NUCLEOTIDE SEQUENCE</scope>
    <source>
        <strain evidence="6">ChiGjej4B4-7305</strain>
    </source>
</reference>
<keyword evidence="2 4" id="KW-0238">DNA-binding</keyword>
<dbReference type="SUPFAM" id="SSF46689">
    <property type="entry name" value="Homeodomain-like"/>
    <property type="match status" value="1"/>
</dbReference>
<dbReference type="PROSITE" id="PS50977">
    <property type="entry name" value="HTH_TETR_2"/>
    <property type="match status" value="1"/>
</dbReference>
<evidence type="ECO:0000313" key="7">
    <source>
        <dbReference type="Proteomes" id="UP000824037"/>
    </source>
</evidence>
<evidence type="ECO:0000256" key="3">
    <source>
        <dbReference type="ARBA" id="ARBA00023163"/>
    </source>
</evidence>
<organism evidence="6 7">
    <name type="scientific">Candidatus Ruania gallistercoris</name>
    <dbReference type="NCBI Taxonomy" id="2838746"/>
    <lineage>
        <taxon>Bacteria</taxon>
        <taxon>Bacillati</taxon>
        <taxon>Actinomycetota</taxon>
        <taxon>Actinomycetes</taxon>
        <taxon>Micrococcales</taxon>
        <taxon>Ruaniaceae</taxon>
        <taxon>Ruania</taxon>
    </lineage>
</organism>
<dbReference type="Gene3D" id="1.10.10.60">
    <property type="entry name" value="Homeodomain-like"/>
    <property type="match status" value="1"/>
</dbReference>
<feature type="domain" description="HTH tetR-type" evidence="5">
    <location>
        <begin position="11"/>
        <end position="71"/>
    </location>
</feature>
<evidence type="ECO:0000313" key="6">
    <source>
        <dbReference type="EMBL" id="HIZ36175.1"/>
    </source>
</evidence>
<reference evidence="6" key="2">
    <citation type="submission" date="2021-04" db="EMBL/GenBank/DDBJ databases">
        <authorList>
            <person name="Gilroy R."/>
        </authorList>
    </citation>
    <scope>NUCLEOTIDE SEQUENCE</scope>
    <source>
        <strain evidence="6">ChiGjej4B4-7305</strain>
    </source>
</reference>
<feature type="DNA-binding region" description="H-T-H motif" evidence="4">
    <location>
        <begin position="34"/>
        <end position="53"/>
    </location>
</feature>
<evidence type="ECO:0000256" key="2">
    <source>
        <dbReference type="ARBA" id="ARBA00023125"/>
    </source>
</evidence>
<keyword evidence="3" id="KW-0804">Transcription</keyword>
<dbReference type="InterPro" id="IPR050109">
    <property type="entry name" value="HTH-type_TetR-like_transc_reg"/>
</dbReference>
<dbReference type="PRINTS" id="PR00455">
    <property type="entry name" value="HTHTETR"/>
</dbReference>
<evidence type="ECO:0000256" key="4">
    <source>
        <dbReference type="PROSITE-ProRule" id="PRU00335"/>
    </source>
</evidence>
<dbReference type="InterPro" id="IPR036271">
    <property type="entry name" value="Tet_transcr_reg_TetR-rel_C_sf"/>
</dbReference>
<dbReference type="AlphaFoldDB" id="A0A9D2EF03"/>
<dbReference type="GO" id="GO:0000976">
    <property type="term" value="F:transcription cis-regulatory region binding"/>
    <property type="evidence" value="ECO:0007669"/>
    <property type="project" value="TreeGrafter"/>
</dbReference>
<dbReference type="SUPFAM" id="SSF48498">
    <property type="entry name" value="Tetracyclin repressor-like, C-terminal domain"/>
    <property type="match status" value="1"/>
</dbReference>
<dbReference type="InterPro" id="IPR001647">
    <property type="entry name" value="HTH_TetR"/>
</dbReference>
<comment type="caution">
    <text evidence="6">The sequence shown here is derived from an EMBL/GenBank/DDBJ whole genome shotgun (WGS) entry which is preliminary data.</text>
</comment>
<evidence type="ECO:0000259" key="5">
    <source>
        <dbReference type="PROSITE" id="PS50977"/>
    </source>
</evidence>
<gene>
    <name evidence="6" type="ORF">H9815_10380</name>
</gene>
<dbReference type="Proteomes" id="UP000824037">
    <property type="component" value="Unassembled WGS sequence"/>
</dbReference>
<sequence>MATGRGRPRSTEIDDAVRAAAAESLDRDGYAGVVIEDVARRAGVSKTAVYRRWPNRRELTLAVLQDRLGRIEAPETGCTLCDVHEALVLVTEATCSLGAGTLAQLIAEGVDEALSEVALEPPRRAVHRLLFAARGRGDLRGDVDLRLATDSLISLVFYRLLLGEDPMTAEEIETVVIAVLRGLAADPAELLREYTAHTEHQP</sequence>
<dbReference type="InterPro" id="IPR009057">
    <property type="entry name" value="Homeodomain-like_sf"/>
</dbReference>
<dbReference type="PANTHER" id="PTHR30055:SF148">
    <property type="entry name" value="TETR-FAMILY TRANSCRIPTIONAL REGULATOR"/>
    <property type="match status" value="1"/>
</dbReference>
<dbReference type="GO" id="GO:0003700">
    <property type="term" value="F:DNA-binding transcription factor activity"/>
    <property type="evidence" value="ECO:0007669"/>
    <property type="project" value="TreeGrafter"/>
</dbReference>
<name>A0A9D2EF03_9MICO</name>